<dbReference type="SUPFAM" id="SSF55957">
    <property type="entry name" value="Phosphoglucomutase, C-terminal domain"/>
    <property type="match status" value="1"/>
</dbReference>
<accession>A0ABN8M303</accession>
<dbReference type="InterPro" id="IPR005844">
    <property type="entry name" value="A-D-PHexomutase_a/b/a-I"/>
</dbReference>
<feature type="domain" description="Alpha-D-phosphohexomutase alpha/beta/alpha" evidence="13">
    <location>
        <begin position="111"/>
        <end position="170"/>
    </location>
</feature>
<dbReference type="InterPro" id="IPR016055">
    <property type="entry name" value="A-D-PHexomutase_a/b/a-I/II/III"/>
</dbReference>
<evidence type="ECO:0000256" key="7">
    <source>
        <dbReference type="ARBA" id="ARBA00022842"/>
    </source>
</evidence>
<dbReference type="SUPFAM" id="SSF53738">
    <property type="entry name" value="Phosphoglucomutase, first 3 domains"/>
    <property type="match status" value="3"/>
</dbReference>
<evidence type="ECO:0000256" key="4">
    <source>
        <dbReference type="ARBA" id="ARBA00012731"/>
    </source>
</evidence>
<feature type="domain" description="Alpha-D-phosphohexomutase C-terminal" evidence="12">
    <location>
        <begin position="473"/>
        <end position="525"/>
    </location>
</feature>
<evidence type="ECO:0000256" key="11">
    <source>
        <dbReference type="PIRNR" id="PIRNR016408"/>
    </source>
</evidence>
<dbReference type="Pfam" id="PF02878">
    <property type="entry name" value="PGM_PMM_I"/>
    <property type="match status" value="2"/>
</dbReference>
<dbReference type="EMBL" id="CALNXI010000223">
    <property type="protein sequence ID" value="CAH3022521.1"/>
    <property type="molecule type" value="Genomic_DNA"/>
</dbReference>
<feature type="domain" description="Phosphoacetylglucosamine mutase AMG1" evidence="14">
    <location>
        <begin position="295"/>
        <end position="437"/>
    </location>
</feature>
<protein>
    <recommendedName>
        <fullName evidence="4 11">Phosphoacetylglucosamine mutase</fullName>
        <shortName evidence="11">PAGM</shortName>
        <ecNumber evidence="4 11">5.4.2.3</ecNumber>
    </recommendedName>
    <alternativeName>
        <fullName evidence="10 11">Acetylglucosamine phosphomutase</fullName>
    </alternativeName>
    <alternativeName>
        <fullName evidence="9 11">N-acetylglucosamine-phosphate mutase</fullName>
    </alternativeName>
</protein>
<evidence type="ECO:0000256" key="10">
    <source>
        <dbReference type="ARBA" id="ARBA00032065"/>
    </source>
</evidence>
<evidence type="ECO:0000256" key="3">
    <source>
        <dbReference type="ARBA" id="ARBA00010231"/>
    </source>
</evidence>
<feature type="domain" description="Alpha-D-phosphohexomutase alpha/beta/alpha" evidence="13">
    <location>
        <begin position="58"/>
        <end position="100"/>
    </location>
</feature>
<keyword evidence="6 11" id="KW-0479">Metal-binding</keyword>
<comment type="function">
    <text evidence="11">Catalyzes the conversion of GlcNAc-6-P into GlcNAc-1-P during the synthesis of uridine diphosphate/UDP-GlcNAc, a sugar nucleotide critical to multiple glycosylation pathways including protein N- and O-glycosylation.</text>
</comment>
<comment type="cofactor">
    <cofactor evidence="11">
        <name>Mg(2+)</name>
        <dbReference type="ChEBI" id="CHEBI:18420"/>
    </cofactor>
    <text evidence="11">Binds 1 Mg(2+) ion per subunit.</text>
</comment>
<evidence type="ECO:0000313" key="17">
    <source>
        <dbReference type="Proteomes" id="UP001159427"/>
    </source>
</evidence>
<feature type="domain" description="Phosphoacetylglucosamine mutase AMG1" evidence="15">
    <location>
        <begin position="178"/>
        <end position="280"/>
    </location>
</feature>
<evidence type="ECO:0000313" key="16">
    <source>
        <dbReference type="EMBL" id="CAH3022521.1"/>
    </source>
</evidence>
<dbReference type="EC" id="5.4.2.3" evidence="4 11"/>
<evidence type="ECO:0000259" key="14">
    <source>
        <dbReference type="Pfam" id="PF21404"/>
    </source>
</evidence>
<comment type="pathway">
    <text evidence="2 11">Nucleotide-sugar biosynthesis; UDP-N-acetyl-alpha-D-glucosamine biosynthesis; N-acetyl-alpha-D-glucosamine 1-phosphate from alpha-D-glucosamine 6-phosphate (route I): step 2/2.</text>
</comment>
<evidence type="ECO:0000259" key="15">
    <source>
        <dbReference type="Pfam" id="PF21405"/>
    </source>
</evidence>
<dbReference type="InterPro" id="IPR049022">
    <property type="entry name" value="AMG1_III"/>
</dbReference>
<dbReference type="InterPro" id="IPR016066">
    <property type="entry name" value="A-D-PHexomutase_CS"/>
</dbReference>
<comment type="caution">
    <text evidence="16">The sequence shown here is derived from an EMBL/GenBank/DDBJ whole genome shotgun (WGS) entry which is preliminary data.</text>
</comment>
<comment type="similarity">
    <text evidence="3 11">Belongs to the phosphohexose mutase family.</text>
</comment>
<dbReference type="PIRSF" id="PIRSF016408">
    <property type="entry name" value="PAGM"/>
    <property type="match status" value="1"/>
</dbReference>
<dbReference type="InterPro" id="IPR049023">
    <property type="entry name" value="AMG1_II"/>
</dbReference>
<organism evidence="16 17">
    <name type="scientific">Porites evermanni</name>
    <dbReference type="NCBI Taxonomy" id="104178"/>
    <lineage>
        <taxon>Eukaryota</taxon>
        <taxon>Metazoa</taxon>
        <taxon>Cnidaria</taxon>
        <taxon>Anthozoa</taxon>
        <taxon>Hexacorallia</taxon>
        <taxon>Scleractinia</taxon>
        <taxon>Fungiina</taxon>
        <taxon>Poritidae</taxon>
        <taxon>Porites</taxon>
    </lineage>
</organism>
<proteinExistence type="inferred from homology"/>
<comment type="catalytic activity">
    <reaction evidence="1 11">
        <text>N-acetyl-alpha-D-glucosamine 1-phosphate = N-acetyl-D-glucosamine 6-phosphate</text>
        <dbReference type="Rhea" id="RHEA:23804"/>
        <dbReference type="ChEBI" id="CHEBI:57513"/>
        <dbReference type="ChEBI" id="CHEBI:57776"/>
        <dbReference type="EC" id="5.4.2.3"/>
    </reaction>
</comment>
<dbReference type="PROSITE" id="PS00710">
    <property type="entry name" value="PGM_PMM"/>
    <property type="match status" value="1"/>
</dbReference>
<dbReference type="InterPro" id="IPR036900">
    <property type="entry name" value="A-D-PHexomutase_C_sf"/>
</dbReference>
<name>A0ABN8M303_9CNID</name>
<dbReference type="Pfam" id="PF21405">
    <property type="entry name" value="AMG1_II"/>
    <property type="match status" value="1"/>
</dbReference>
<keyword evidence="5" id="KW-0597">Phosphoprotein</keyword>
<dbReference type="Proteomes" id="UP001159427">
    <property type="component" value="Unassembled WGS sequence"/>
</dbReference>
<evidence type="ECO:0000256" key="6">
    <source>
        <dbReference type="ARBA" id="ARBA00022723"/>
    </source>
</evidence>
<reference evidence="16 17" key="1">
    <citation type="submission" date="2022-05" db="EMBL/GenBank/DDBJ databases">
        <authorList>
            <consortium name="Genoscope - CEA"/>
            <person name="William W."/>
        </authorList>
    </citation>
    <scope>NUCLEOTIDE SEQUENCE [LARGE SCALE GENOMIC DNA]</scope>
</reference>
<evidence type="ECO:0000259" key="13">
    <source>
        <dbReference type="Pfam" id="PF02878"/>
    </source>
</evidence>
<dbReference type="PANTHER" id="PTHR45955:SF1">
    <property type="entry name" value="PHOSPHOACETYLGLUCOSAMINE MUTASE"/>
    <property type="match status" value="1"/>
</dbReference>
<dbReference type="CDD" id="cd03086">
    <property type="entry name" value="PGM3"/>
    <property type="match status" value="1"/>
</dbReference>
<keyword evidence="7 11" id="KW-0460">Magnesium</keyword>
<sequence length="540" mass="58844">MESPLQRAAEVSKEHPKPDITFSYGTAGFRMRADHLDSVMYRMGLLAVLRSKAKEGKVIGVVVTASHNPVHDNGVKLVDPLGEMLQPSWEKHASELANAEDIVEVLRGVVEEHSIDWNVPAKVFIARDTRPSGVEFVKALLDGVQALGGSGRDYGVLSTPQLHYMVRCQNTEGEYGEATEEGYYNKISNAFLDLRSLCGNTGVPVIKLDGANGVGALKVKMLAKQLKGTLSLVICNDGSSGKLNEKCGADYVKLYQCAPDGMDINPGDRCVTFDGDADRVLYFYYDKDHKFHLLDGDRIATLVVGYLKEKLDKTGVVLDRGLGIVQTAYANGNSTSYAESTLGVPVACTKTGVKHVHHKAEEFDIGVYFEANGHGTALFTNDVVRKMKAVVQDTDTSTERSKAAKQVLSLIGLVNQTVGDAMSDMLVVESILHEKGWSLEDWAAVYTDLPNRQRKVAIKNRNVIETTDAERKVTAPQGLQDEIDKLVSGYKNARSFVRPSGTEDIVRVYAEADTREAADSLALAVSQKVYDLAGGIGDRP</sequence>
<evidence type="ECO:0000256" key="5">
    <source>
        <dbReference type="ARBA" id="ARBA00022553"/>
    </source>
</evidence>
<dbReference type="Gene3D" id="3.40.120.10">
    <property type="entry name" value="Alpha-D-Glucose-1,6-Bisphosphate, subunit A, domain 3"/>
    <property type="match status" value="3"/>
</dbReference>
<dbReference type="InterPro" id="IPR016657">
    <property type="entry name" value="PAGM"/>
</dbReference>
<dbReference type="PANTHER" id="PTHR45955">
    <property type="entry name" value="PHOSPHOACETYLGLUCOSAMINE MUTASE"/>
    <property type="match status" value="1"/>
</dbReference>
<evidence type="ECO:0000256" key="1">
    <source>
        <dbReference type="ARBA" id="ARBA00000558"/>
    </source>
</evidence>
<evidence type="ECO:0000256" key="2">
    <source>
        <dbReference type="ARBA" id="ARBA00004865"/>
    </source>
</evidence>
<evidence type="ECO:0000256" key="9">
    <source>
        <dbReference type="ARBA" id="ARBA00031926"/>
    </source>
</evidence>
<keyword evidence="8 11" id="KW-0413">Isomerase</keyword>
<gene>
    <name evidence="16" type="ORF">PEVE_00015868</name>
</gene>
<dbReference type="Gene3D" id="3.30.310.50">
    <property type="entry name" value="Alpha-D-phosphohexomutase, C-terminal domain"/>
    <property type="match status" value="1"/>
</dbReference>
<dbReference type="InterPro" id="IPR005843">
    <property type="entry name" value="A-D-PHexomutase_C"/>
</dbReference>
<dbReference type="Pfam" id="PF00408">
    <property type="entry name" value="PGM_PMM_IV"/>
    <property type="match status" value="1"/>
</dbReference>
<dbReference type="Pfam" id="PF21404">
    <property type="entry name" value="AMG1_III"/>
    <property type="match status" value="1"/>
</dbReference>
<keyword evidence="17" id="KW-1185">Reference proteome</keyword>
<evidence type="ECO:0000259" key="12">
    <source>
        <dbReference type="Pfam" id="PF00408"/>
    </source>
</evidence>
<evidence type="ECO:0000256" key="8">
    <source>
        <dbReference type="ARBA" id="ARBA00023235"/>
    </source>
</evidence>